<dbReference type="STRING" id="331648.BST97_14320"/>
<keyword evidence="3 6" id="KW-0812">Transmembrane</keyword>
<comment type="subcellular location">
    <subcellularLocation>
        <location evidence="1">Endomembrane system</location>
        <topology evidence="1">Multi-pass membrane protein</topology>
    </subcellularLocation>
</comment>
<keyword evidence="4 6" id="KW-1133">Transmembrane helix</keyword>
<dbReference type="InterPro" id="IPR024671">
    <property type="entry name" value="Atg22-like"/>
</dbReference>
<dbReference type="Gene3D" id="1.20.1250.20">
    <property type="entry name" value="MFS general substrate transporter like domains"/>
    <property type="match status" value="1"/>
</dbReference>
<evidence type="ECO:0000256" key="6">
    <source>
        <dbReference type="SAM" id="Phobius"/>
    </source>
</evidence>
<dbReference type="GO" id="GO:0012505">
    <property type="term" value="C:endomembrane system"/>
    <property type="evidence" value="ECO:0007669"/>
    <property type="project" value="UniProtKB-SubCell"/>
</dbReference>
<keyword evidence="5 6" id="KW-0472">Membrane</keyword>
<evidence type="ECO:0000256" key="4">
    <source>
        <dbReference type="ARBA" id="ARBA00022989"/>
    </source>
</evidence>
<dbReference type="Proteomes" id="UP000193431">
    <property type="component" value="Chromosome"/>
</dbReference>
<evidence type="ECO:0000259" key="7">
    <source>
        <dbReference type="PROSITE" id="PS50850"/>
    </source>
</evidence>
<feature type="transmembrane region" description="Helical" evidence="6">
    <location>
        <begin position="390"/>
        <end position="408"/>
    </location>
</feature>
<feature type="transmembrane region" description="Helical" evidence="6">
    <location>
        <begin position="261"/>
        <end position="283"/>
    </location>
</feature>
<sequence length="447" mass="49582">MTEIFKKGSKKVINAWAFYDWANSVYSLVISSAIFPLFYSAISKDAFENGNVPDVLADFNNESIIIIVSAIGFIIVSILSPILSGVADYSGKKKTFLKLFCYLGSFSCIGLAFFSFDYLYLSLVIYVLALIGFWGSLVFYNSFLPDIAHPDQQDGVSALGFSMGYIGSVLLLALCLGLIMSGIWPEEGFFPYSPILELDAVQFSFILVGIWWMGFAQYTYAYLPEGVSKDRTGVKSIWTSGFKELGKVYKQLMQNLSMKKYLSAFFIYSMAVQTVMYVATYFGTEEVVWEGIDQTFGLIGSILLIQLVAILGAWLASLLSKQIGNIKTLIVINVVWMLICVYGYFVITPIQFFITAGFVGLVMGSIQSLSRSTYSKMLPETTDTTSFFSFYDVAEKIGIVIGMLLFAIVGEITGSMRGPILFLIVFFIIGVIILSTIPTLKVNKESE</sequence>
<evidence type="ECO:0000256" key="3">
    <source>
        <dbReference type="ARBA" id="ARBA00022692"/>
    </source>
</evidence>
<evidence type="ECO:0000313" key="8">
    <source>
        <dbReference type="EMBL" id="ARN79069.1"/>
    </source>
</evidence>
<keyword evidence="2" id="KW-0813">Transport</keyword>
<evidence type="ECO:0000256" key="1">
    <source>
        <dbReference type="ARBA" id="ARBA00004127"/>
    </source>
</evidence>
<evidence type="ECO:0000256" key="5">
    <source>
        <dbReference type="ARBA" id="ARBA00023136"/>
    </source>
</evidence>
<feature type="transmembrane region" description="Helical" evidence="6">
    <location>
        <begin position="95"/>
        <end position="114"/>
    </location>
</feature>
<keyword evidence="9" id="KW-1185">Reference proteome</keyword>
<dbReference type="Pfam" id="PF11700">
    <property type="entry name" value="ATG22"/>
    <property type="match status" value="1"/>
</dbReference>
<name>A0A1W6MNK8_9FLAO</name>
<evidence type="ECO:0000256" key="2">
    <source>
        <dbReference type="ARBA" id="ARBA00022448"/>
    </source>
</evidence>
<feature type="transmembrane region" description="Helical" evidence="6">
    <location>
        <begin position="21"/>
        <end position="43"/>
    </location>
</feature>
<gene>
    <name evidence="8" type="ORF">BST97_14320</name>
</gene>
<feature type="transmembrane region" description="Helical" evidence="6">
    <location>
        <begin position="63"/>
        <end position="83"/>
    </location>
</feature>
<dbReference type="EMBL" id="CP019344">
    <property type="protein sequence ID" value="ARN79069.1"/>
    <property type="molecule type" value="Genomic_DNA"/>
</dbReference>
<proteinExistence type="predicted"/>
<dbReference type="AlphaFoldDB" id="A0A1W6MNK8"/>
<dbReference type="RefSeq" id="WP_085767873.1">
    <property type="nucleotide sequence ID" value="NZ_CP019344.1"/>
</dbReference>
<dbReference type="InterPro" id="IPR020846">
    <property type="entry name" value="MFS_dom"/>
</dbReference>
<dbReference type="InterPro" id="IPR050495">
    <property type="entry name" value="ATG22/LtaA_families"/>
</dbReference>
<accession>A0A1W6MNK8</accession>
<reference evidence="8 9" key="1">
    <citation type="submission" date="2016-11" db="EMBL/GenBank/DDBJ databases">
        <title>Trade-off between light-utilization and light-protection in marine flavobacteria.</title>
        <authorList>
            <person name="Kumagai Y."/>
        </authorList>
    </citation>
    <scope>NUCLEOTIDE SEQUENCE [LARGE SCALE GENOMIC DNA]</scope>
    <source>
        <strain evidence="8 9">JCM 13191</strain>
    </source>
</reference>
<feature type="transmembrane region" description="Helical" evidence="6">
    <location>
        <begin position="295"/>
        <end position="316"/>
    </location>
</feature>
<dbReference type="InterPro" id="IPR036259">
    <property type="entry name" value="MFS_trans_sf"/>
</dbReference>
<feature type="domain" description="Major facilitator superfamily (MFS) profile" evidence="7">
    <location>
        <begin position="252"/>
        <end position="447"/>
    </location>
</feature>
<dbReference type="SUPFAM" id="SSF103473">
    <property type="entry name" value="MFS general substrate transporter"/>
    <property type="match status" value="1"/>
</dbReference>
<dbReference type="GO" id="GO:0022857">
    <property type="term" value="F:transmembrane transporter activity"/>
    <property type="evidence" value="ECO:0007669"/>
    <property type="project" value="InterPro"/>
</dbReference>
<organism evidence="8 9">
    <name type="scientific">Nonlabens spongiae</name>
    <dbReference type="NCBI Taxonomy" id="331648"/>
    <lineage>
        <taxon>Bacteria</taxon>
        <taxon>Pseudomonadati</taxon>
        <taxon>Bacteroidota</taxon>
        <taxon>Flavobacteriia</taxon>
        <taxon>Flavobacteriales</taxon>
        <taxon>Flavobacteriaceae</taxon>
        <taxon>Nonlabens</taxon>
    </lineage>
</organism>
<evidence type="ECO:0000313" key="9">
    <source>
        <dbReference type="Proteomes" id="UP000193431"/>
    </source>
</evidence>
<dbReference type="PANTHER" id="PTHR23519">
    <property type="entry name" value="AUTOPHAGY-RELATED PROTEIN 22"/>
    <property type="match status" value="1"/>
</dbReference>
<feature type="transmembrane region" description="Helical" evidence="6">
    <location>
        <begin position="200"/>
        <end position="223"/>
    </location>
</feature>
<feature type="transmembrane region" description="Helical" evidence="6">
    <location>
        <begin position="156"/>
        <end position="180"/>
    </location>
</feature>
<feature type="transmembrane region" description="Helical" evidence="6">
    <location>
        <begin position="120"/>
        <end position="144"/>
    </location>
</feature>
<feature type="transmembrane region" description="Helical" evidence="6">
    <location>
        <begin position="328"/>
        <end position="346"/>
    </location>
</feature>
<dbReference type="PROSITE" id="PS50850">
    <property type="entry name" value="MFS"/>
    <property type="match status" value="1"/>
</dbReference>
<dbReference type="OrthoDB" id="9768783at2"/>
<dbReference type="PANTHER" id="PTHR23519:SF1">
    <property type="entry name" value="AUTOPHAGY-RELATED PROTEIN 22"/>
    <property type="match status" value="1"/>
</dbReference>
<protein>
    <submittedName>
        <fullName evidence="8">MFS transporter</fullName>
    </submittedName>
</protein>
<feature type="transmembrane region" description="Helical" evidence="6">
    <location>
        <begin position="420"/>
        <end position="440"/>
    </location>
</feature>